<dbReference type="Proteomes" id="UP001165186">
    <property type="component" value="Unassembled WGS sequence"/>
</dbReference>
<organism evidence="1 2">
    <name type="scientific">Neofusicoccum parvum</name>
    <dbReference type="NCBI Taxonomy" id="310453"/>
    <lineage>
        <taxon>Eukaryota</taxon>
        <taxon>Fungi</taxon>
        <taxon>Dikarya</taxon>
        <taxon>Ascomycota</taxon>
        <taxon>Pezizomycotina</taxon>
        <taxon>Dothideomycetes</taxon>
        <taxon>Dothideomycetes incertae sedis</taxon>
        <taxon>Botryosphaeriales</taxon>
        <taxon>Botryosphaeriaceae</taxon>
        <taxon>Neofusicoccum</taxon>
    </lineage>
</organism>
<sequence length="342" mass="38039">MLTVQATKNVSETACGAPIRDVSKYIDGFGIGGGVVALLFFIARMVSRFTLAGFNFGMDDYSITVAMAFLVGFSALSTELAKHGLGKDIWTIPFDSITYILLMYFIDELLYLVIISMTKISILFFYLRIFPDKSFRKMVYVVMGFCVAYMVVFLIVSIFQCHPVKAAWYHWDGSYHGACNNVNAQGWAAAVFNIILDISVLLLPLRQLTKLVMTWKKKIQLMLMFCVGGFVTIVSVLRLETLFHFANSSNFTWTSAPFGYWSTIEMDVGIICACMPAAQALLKRIWPAVFGSTVTKSTGKSSNTGNSNHMESHGKLKSGDTKDFVPLVEVRSTRDIEGGRGH</sequence>
<comment type="caution">
    <text evidence="1">The sequence shown here is derived from an EMBL/GenBank/DDBJ whole genome shotgun (WGS) entry which is preliminary data.</text>
</comment>
<keyword evidence="2" id="KW-1185">Reference proteome</keyword>
<protein>
    <submittedName>
        <fullName evidence="1">Uncharacterized protein</fullName>
    </submittedName>
</protein>
<evidence type="ECO:0000313" key="1">
    <source>
        <dbReference type="EMBL" id="GME37887.1"/>
    </source>
</evidence>
<evidence type="ECO:0000313" key="2">
    <source>
        <dbReference type="Proteomes" id="UP001165186"/>
    </source>
</evidence>
<proteinExistence type="predicted"/>
<name>A0ACB5SFE2_9PEZI</name>
<dbReference type="EMBL" id="BSXG01000081">
    <property type="protein sequence ID" value="GME37887.1"/>
    <property type="molecule type" value="Genomic_DNA"/>
</dbReference>
<reference evidence="1" key="1">
    <citation type="submission" date="2024-09" db="EMBL/GenBank/DDBJ databases">
        <title>Draft Genome Sequences of Neofusicoccum parvum.</title>
        <authorList>
            <person name="Ashida A."/>
            <person name="Camagna M."/>
            <person name="Tanaka A."/>
            <person name="Takemoto D."/>
        </authorList>
    </citation>
    <scope>NUCLEOTIDE SEQUENCE</scope>
    <source>
        <strain evidence="1">PPO83</strain>
    </source>
</reference>
<gene>
    <name evidence="1" type="primary">g11568</name>
    <name evidence="1" type="ORF">NpPPO83_00011568</name>
</gene>
<accession>A0ACB5SFE2</accession>